<dbReference type="InterPro" id="IPR035994">
    <property type="entry name" value="Nucleoside_phosphorylase_sf"/>
</dbReference>
<organism evidence="1 2">
    <name type="scientific">Aspergillus sergii</name>
    <dbReference type="NCBI Taxonomy" id="1034303"/>
    <lineage>
        <taxon>Eukaryota</taxon>
        <taxon>Fungi</taxon>
        <taxon>Dikarya</taxon>
        <taxon>Ascomycota</taxon>
        <taxon>Pezizomycotina</taxon>
        <taxon>Eurotiomycetes</taxon>
        <taxon>Eurotiomycetidae</taxon>
        <taxon>Eurotiales</taxon>
        <taxon>Aspergillaceae</taxon>
        <taxon>Aspergillus</taxon>
        <taxon>Aspergillus subgen. Circumdati</taxon>
    </lineage>
</organism>
<sequence length="182" mass="20474">MRRDKPEGRACEFLRKTSGIGRLPGLSEDKIFRQAYRRLPCVDQGCDLNLLVPRNPPKAEASDNKPALHFGNFASKEIVMDYAEDRDEIAQLEYVIAFETIAVGAWDKLPCMIVKGISNYADGHVSEEWEQYAAATVAACAKAILEEWIVSPRLNYDCVSSSIHWILETEELTFGALESHPR</sequence>
<dbReference type="InterPro" id="IPR053137">
    <property type="entry name" value="NLR-like"/>
</dbReference>
<proteinExistence type="predicted"/>
<dbReference type="SUPFAM" id="SSF53167">
    <property type="entry name" value="Purine and uridine phosphorylases"/>
    <property type="match status" value="1"/>
</dbReference>
<gene>
    <name evidence="1" type="ORF">BDV39DRAFT_208569</name>
</gene>
<dbReference type="AlphaFoldDB" id="A0A5N6WS71"/>
<protein>
    <recommendedName>
        <fullName evidence="3">Nucleoside phosphorylase domain-containing protein</fullName>
    </recommendedName>
</protein>
<dbReference type="Gene3D" id="3.40.50.1580">
    <property type="entry name" value="Nucleoside phosphorylase domain"/>
    <property type="match status" value="1"/>
</dbReference>
<keyword evidence="2" id="KW-1185">Reference proteome</keyword>
<dbReference type="PANTHER" id="PTHR46082:SF6">
    <property type="entry name" value="AAA+ ATPASE DOMAIN-CONTAINING PROTEIN-RELATED"/>
    <property type="match status" value="1"/>
</dbReference>
<dbReference type="GO" id="GO:0009116">
    <property type="term" value="P:nucleoside metabolic process"/>
    <property type="evidence" value="ECO:0007669"/>
    <property type="project" value="InterPro"/>
</dbReference>
<name>A0A5N6WS71_9EURO</name>
<dbReference type="Proteomes" id="UP000325945">
    <property type="component" value="Unassembled WGS sequence"/>
</dbReference>
<evidence type="ECO:0000313" key="1">
    <source>
        <dbReference type="EMBL" id="KAE8323747.1"/>
    </source>
</evidence>
<evidence type="ECO:0000313" key="2">
    <source>
        <dbReference type="Proteomes" id="UP000325945"/>
    </source>
</evidence>
<dbReference type="EMBL" id="ML741826">
    <property type="protein sequence ID" value="KAE8323747.1"/>
    <property type="molecule type" value="Genomic_DNA"/>
</dbReference>
<dbReference type="PANTHER" id="PTHR46082">
    <property type="entry name" value="ATP/GTP-BINDING PROTEIN-RELATED"/>
    <property type="match status" value="1"/>
</dbReference>
<accession>A0A5N6WS71</accession>
<evidence type="ECO:0008006" key="3">
    <source>
        <dbReference type="Google" id="ProtNLM"/>
    </source>
</evidence>
<dbReference type="GO" id="GO:0003824">
    <property type="term" value="F:catalytic activity"/>
    <property type="evidence" value="ECO:0007669"/>
    <property type="project" value="InterPro"/>
</dbReference>
<reference evidence="2" key="1">
    <citation type="submission" date="2019-04" db="EMBL/GenBank/DDBJ databases">
        <title>Friends and foes A comparative genomics studyof 23 Aspergillus species from section Flavi.</title>
        <authorList>
            <consortium name="DOE Joint Genome Institute"/>
            <person name="Kjaerbolling I."/>
            <person name="Vesth T."/>
            <person name="Frisvad J.C."/>
            <person name="Nybo J.L."/>
            <person name="Theobald S."/>
            <person name="Kildgaard S."/>
            <person name="Isbrandt T."/>
            <person name="Kuo A."/>
            <person name="Sato A."/>
            <person name="Lyhne E.K."/>
            <person name="Kogle M.E."/>
            <person name="Wiebenga A."/>
            <person name="Kun R.S."/>
            <person name="Lubbers R.J."/>
            <person name="Makela M.R."/>
            <person name="Barry K."/>
            <person name="Chovatia M."/>
            <person name="Clum A."/>
            <person name="Daum C."/>
            <person name="Haridas S."/>
            <person name="He G."/>
            <person name="LaButti K."/>
            <person name="Lipzen A."/>
            <person name="Mondo S."/>
            <person name="Riley R."/>
            <person name="Salamov A."/>
            <person name="Simmons B.A."/>
            <person name="Magnuson J.K."/>
            <person name="Henrissat B."/>
            <person name="Mortensen U.H."/>
            <person name="Larsen T.O."/>
            <person name="Devries R.P."/>
            <person name="Grigoriev I.V."/>
            <person name="Machida M."/>
            <person name="Baker S.E."/>
            <person name="Andersen M.R."/>
        </authorList>
    </citation>
    <scope>NUCLEOTIDE SEQUENCE [LARGE SCALE GENOMIC DNA]</scope>
    <source>
        <strain evidence="2">CBS 130017</strain>
    </source>
</reference>